<feature type="domain" description="DUF3347" evidence="3">
    <location>
        <begin position="446"/>
        <end position="535"/>
    </location>
</feature>
<dbReference type="Pfam" id="PF25975">
    <property type="entry name" value="CzcB_C"/>
    <property type="match status" value="1"/>
</dbReference>
<evidence type="ECO:0000259" key="7">
    <source>
        <dbReference type="Pfam" id="PF25954"/>
    </source>
</evidence>
<dbReference type="Pfam" id="PF25919">
    <property type="entry name" value="BSH_CusB"/>
    <property type="match status" value="1"/>
</dbReference>
<dbReference type="GO" id="GO:0046914">
    <property type="term" value="F:transition metal ion binding"/>
    <property type="evidence" value="ECO:0007669"/>
    <property type="project" value="TreeGrafter"/>
</dbReference>
<keyword evidence="10" id="KW-1185">Reference proteome</keyword>
<reference evidence="9" key="1">
    <citation type="journal article" date="2014" name="Int. J. Syst. Evol. Microbiol.">
        <title>Complete genome sequence of Corynebacterium casei LMG S-19264T (=DSM 44701T), isolated from a smear-ripened cheese.</title>
        <authorList>
            <consortium name="US DOE Joint Genome Institute (JGI-PGF)"/>
            <person name="Walter F."/>
            <person name="Albersmeier A."/>
            <person name="Kalinowski J."/>
            <person name="Ruckert C."/>
        </authorList>
    </citation>
    <scope>NUCLEOTIDE SEQUENCE</scope>
    <source>
        <strain evidence="9">CGMCC 1.12924</strain>
    </source>
</reference>
<feature type="domain" description="CusB-like three alpha-helical bundle" evidence="5">
    <location>
        <begin position="159"/>
        <end position="207"/>
    </location>
</feature>
<dbReference type="InterPro" id="IPR058790">
    <property type="entry name" value="BSH_CusB"/>
</dbReference>
<dbReference type="InterPro" id="IPR045800">
    <property type="entry name" value="HMBD"/>
</dbReference>
<evidence type="ECO:0000259" key="6">
    <source>
        <dbReference type="Pfam" id="PF25919"/>
    </source>
</evidence>
<protein>
    <recommendedName>
        <fullName evidence="11">Efflux RND transporter periplasmic adaptor subunit</fullName>
    </recommendedName>
</protein>
<evidence type="ECO:0000259" key="5">
    <source>
        <dbReference type="Pfam" id="PF25869"/>
    </source>
</evidence>
<feature type="domain" description="Heavy metal binding" evidence="4">
    <location>
        <begin position="47"/>
        <end position="72"/>
    </location>
</feature>
<evidence type="ECO:0000259" key="3">
    <source>
        <dbReference type="Pfam" id="PF11827"/>
    </source>
</evidence>
<name>A0A8J2V8B2_9FLAO</name>
<comment type="similarity">
    <text evidence="1">Belongs to the membrane fusion protein (MFP) (TC 8.A.1) family.</text>
</comment>
<feature type="domain" description="CusB-like beta-barrel" evidence="7">
    <location>
        <begin position="246"/>
        <end position="322"/>
    </location>
</feature>
<dbReference type="Pfam" id="PF25954">
    <property type="entry name" value="Beta-barrel_RND_2"/>
    <property type="match status" value="1"/>
</dbReference>
<dbReference type="EMBL" id="BMGK01000003">
    <property type="protein sequence ID" value="GGD86082.1"/>
    <property type="molecule type" value="Genomic_DNA"/>
</dbReference>
<evidence type="ECO:0000256" key="1">
    <source>
        <dbReference type="ARBA" id="ARBA00009477"/>
    </source>
</evidence>
<proteinExistence type="inferred from homology"/>
<dbReference type="Pfam" id="PF25869">
    <property type="entry name" value="3HB_CusB"/>
    <property type="match status" value="1"/>
</dbReference>
<evidence type="ECO:0008006" key="11">
    <source>
        <dbReference type="Google" id="ProtNLM"/>
    </source>
</evidence>
<dbReference type="SUPFAM" id="SSF111369">
    <property type="entry name" value="HlyD-like secretion proteins"/>
    <property type="match status" value="1"/>
</dbReference>
<comment type="caution">
    <text evidence="9">The sequence shown here is derived from an EMBL/GenBank/DDBJ whole genome shotgun (WGS) entry which is preliminary data.</text>
</comment>
<feature type="domain" description="CzcB-like C-terminal circularly permuted SH3-like" evidence="8">
    <location>
        <begin position="333"/>
        <end position="391"/>
    </location>
</feature>
<dbReference type="GO" id="GO:0060003">
    <property type="term" value="P:copper ion export"/>
    <property type="evidence" value="ECO:0007669"/>
    <property type="project" value="TreeGrafter"/>
</dbReference>
<dbReference type="Gene3D" id="2.40.50.100">
    <property type="match status" value="1"/>
</dbReference>
<evidence type="ECO:0000313" key="9">
    <source>
        <dbReference type="EMBL" id="GGD86082.1"/>
    </source>
</evidence>
<dbReference type="GO" id="GO:0016020">
    <property type="term" value="C:membrane"/>
    <property type="evidence" value="ECO:0007669"/>
    <property type="project" value="InterPro"/>
</dbReference>
<keyword evidence="2" id="KW-0813">Transport</keyword>
<dbReference type="GO" id="GO:0030288">
    <property type="term" value="C:outer membrane-bounded periplasmic space"/>
    <property type="evidence" value="ECO:0007669"/>
    <property type="project" value="TreeGrafter"/>
</dbReference>
<dbReference type="GO" id="GO:0022857">
    <property type="term" value="F:transmembrane transporter activity"/>
    <property type="evidence" value="ECO:0007669"/>
    <property type="project" value="InterPro"/>
</dbReference>
<dbReference type="Pfam" id="PF11827">
    <property type="entry name" value="DUF3347"/>
    <property type="match status" value="1"/>
</dbReference>
<organism evidence="9 10">
    <name type="scientific">Planktosalinus lacus</name>
    <dbReference type="NCBI Taxonomy" id="1526573"/>
    <lineage>
        <taxon>Bacteria</taxon>
        <taxon>Pseudomonadati</taxon>
        <taxon>Bacteroidota</taxon>
        <taxon>Flavobacteriia</taxon>
        <taxon>Flavobacteriales</taxon>
        <taxon>Flavobacteriaceae</taxon>
        <taxon>Planktosalinus</taxon>
    </lineage>
</organism>
<evidence type="ECO:0000259" key="4">
    <source>
        <dbReference type="Pfam" id="PF19335"/>
    </source>
</evidence>
<reference evidence="9" key="2">
    <citation type="submission" date="2020-09" db="EMBL/GenBank/DDBJ databases">
        <authorList>
            <person name="Sun Q."/>
            <person name="Zhou Y."/>
        </authorList>
    </citation>
    <scope>NUCLEOTIDE SEQUENCE</scope>
    <source>
        <strain evidence="9">CGMCC 1.12924</strain>
    </source>
</reference>
<dbReference type="AlphaFoldDB" id="A0A8J2V8B2"/>
<gene>
    <name evidence="9" type="ORF">GCM10011312_07650</name>
</gene>
<evidence type="ECO:0000313" key="10">
    <source>
        <dbReference type="Proteomes" id="UP000652231"/>
    </source>
</evidence>
<dbReference type="PANTHER" id="PTHR30097">
    <property type="entry name" value="CATION EFFLUX SYSTEM PROTEIN CUSB"/>
    <property type="match status" value="1"/>
</dbReference>
<sequence length="582" mass="64649">METRNKNRIKAIAILVLGLLLGWLIFGGSGQTENEHAHEDVSEDTIWTCSMHPQIQQPEPGDCPLCGMDLIPLEEDEGGDPAVFVMSENAMRLANVSTMIVGKSDAVRAIRLNGKVQVDERNSYSQSTHIPGRIEQLRINFTGEKVSRGQTLAQIYSPEMVTAQQELLQAYAIRTSQPELFEAAKTKLRNWKISNAQIDQIIANQKPLDRFYIQADVSGVVTKKNVELGDYVERGMSLYEIADLSKLWVLFDVYESQMAWVKEGSEITFTVNSLPGETFEGTISFVDPLLNAQTRVATARVEVNNKEGKLKPEMFASGTVQAAPGQTVENEIVLPKSAILWTGKRAIVYVKEGKGFALREVNLGSALGENYIVKSGLSEGEEVVVNGAFTIDAAVQLSGRPSMMSPQGGSTNTGHNHGETISENALEQIEKVSLTDEAKKALQPLFKNYFSLKEHLAEDDFENARESGKELEETLGNIDMKQFEGKAHDVWMTFEKQMKTALEPLKKETNIEGLRSHFQTISDGLIQFIEKTGPYDEVIYVQHCPMADNDKGADWLSLSKEIKNPYFGSMMLKCGEVIEVIK</sequence>
<dbReference type="Gene3D" id="2.40.420.20">
    <property type="match status" value="1"/>
</dbReference>
<dbReference type="InterPro" id="IPR006143">
    <property type="entry name" value="RND_pump_MFP"/>
</dbReference>
<dbReference type="InterPro" id="IPR058649">
    <property type="entry name" value="CzcB_C"/>
</dbReference>
<dbReference type="RefSeq" id="WP_188439676.1">
    <property type="nucleotide sequence ID" value="NZ_BMGK01000003.1"/>
</dbReference>
<dbReference type="InterPro" id="IPR058791">
    <property type="entry name" value="3HB_CusB"/>
</dbReference>
<dbReference type="Gene3D" id="2.40.30.170">
    <property type="match status" value="1"/>
</dbReference>
<accession>A0A8J2V8B2</accession>
<dbReference type="InterPro" id="IPR058792">
    <property type="entry name" value="Beta-barrel_RND_2"/>
</dbReference>
<dbReference type="Proteomes" id="UP000652231">
    <property type="component" value="Unassembled WGS sequence"/>
</dbReference>
<dbReference type="NCBIfam" id="TIGR01730">
    <property type="entry name" value="RND_mfp"/>
    <property type="match status" value="1"/>
</dbReference>
<dbReference type="InterPro" id="IPR051909">
    <property type="entry name" value="MFP_Cation_Efflux"/>
</dbReference>
<feature type="domain" description="CusB-like barrel-sandwich hybrid" evidence="6">
    <location>
        <begin position="131"/>
        <end position="242"/>
    </location>
</feature>
<dbReference type="PANTHER" id="PTHR30097:SF15">
    <property type="entry name" value="CATION EFFLUX SYSTEM PROTEIN CUSB"/>
    <property type="match status" value="1"/>
</dbReference>
<dbReference type="FunFam" id="2.40.30.170:FF:000010">
    <property type="entry name" value="Efflux RND transporter periplasmic adaptor subunit"/>
    <property type="match status" value="1"/>
</dbReference>
<dbReference type="InterPro" id="IPR021782">
    <property type="entry name" value="DUF3347"/>
</dbReference>
<dbReference type="Pfam" id="PF19335">
    <property type="entry name" value="HMBD"/>
    <property type="match status" value="1"/>
</dbReference>
<dbReference type="GO" id="GO:0015679">
    <property type="term" value="P:plasma membrane copper ion transport"/>
    <property type="evidence" value="ECO:0007669"/>
    <property type="project" value="TreeGrafter"/>
</dbReference>
<evidence type="ECO:0000259" key="8">
    <source>
        <dbReference type="Pfam" id="PF25975"/>
    </source>
</evidence>
<evidence type="ECO:0000256" key="2">
    <source>
        <dbReference type="ARBA" id="ARBA00022448"/>
    </source>
</evidence>